<proteinExistence type="predicted"/>
<accession>A0A3M7S8T3</accession>
<organism evidence="1 2">
    <name type="scientific">Brachionus plicatilis</name>
    <name type="common">Marine rotifer</name>
    <name type="synonym">Brachionus muelleri</name>
    <dbReference type="NCBI Taxonomy" id="10195"/>
    <lineage>
        <taxon>Eukaryota</taxon>
        <taxon>Metazoa</taxon>
        <taxon>Spiralia</taxon>
        <taxon>Gnathifera</taxon>
        <taxon>Rotifera</taxon>
        <taxon>Eurotatoria</taxon>
        <taxon>Monogononta</taxon>
        <taxon>Pseudotrocha</taxon>
        <taxon>Ploima</taxon>
        <taxon>Brachionidae</taxon>
        <taxon>Brachionus</taxon>
    </lineage>
</organism>
<reference evidence="1 2" key="1">
    <citation type="journal article" date="2018" name="Sci. Rep.">
        <title>Genomic signatures of local adaptation to the degree of environmental predictability in rotifers.</title>
        <authorList>
            <person name="Franch-Gras L."/>
            <person name="Hahn C."/>
            <person name="Garcia-Roger E.M."/>
            <person name="Carmona M.J."/>
            <person name="Serra M."/>
            <person name="Gomez A."/>
        </authorList>
    </citation>
    <scope>NUCLEOTIDE SEQUENCE [LARGE SCALE GENOMIC DNA]</scope>
    <source>
        <strain evidence="1">HYR1</strain>
    </source>
</reference>
<comment type="caution">
    <text evidence="1">The sequence shown here is derived from an EMBL/GenBank/DDBJ whole genome shotgun (WGS) entry which is preliminary data.</text>
</comment>
<gene>
    <name evidence="1" type="ORF">BpHYR1_017700</name>
</gene>
<dbReference type="EMBL" id="REGN01001835">
    <property type="protein sequence ID" value="RNA32172.1"/>
    <property type="molecule type" value="Genomic_DNA"/>
</dbReference>
<evidence type="ECO:0000313" key="2">
    <source>
        <dbReference type="Proteomes" id="UP000276133"/>
    </source>
</evidence>
<sequence length="101" mass="11981">MICKLNWYKKSKIRHIFFSEDNKSIYAKKNLIFKKFLRNFSNSLVYITSNCGTSINLFKDSLNFTKNVFSVEGLAKKKDFLREQNLRQACIRVMKKNSEQV</sequence>
<keyword evidence="2" id="KW-1185">Reference proteome</keyword>
<dbReference type="Proteomes" id="UP000276133">
    <property type="component" value="Unassembled WGS sequence"/>
</dbReference>
<name>A0A3M7S8T3_BRAPC</name>
<protein>
    <submittedName>
        <fullName evidence="1">Uncharacterized protein</fullName>
    </submittedName>
</protein>
<evidence type="ECO:0000313" key="1">
    <source>
        <dbReference type="EMBL" id="RNA32172.1"/>
    </source>
</evidence>
<dbReference type="AlphaFoldDB" id="A0A3M7S8T3"/>